<dbReference type="Gene3D" id="1.10.260.40">
    <property type="entry name" value="lambda repressor-like DNA-binding domains"/>
    <property type="match status" value="1"/>
</dbReference>
<dbReference type="Proteomes" id="UP001238088">
    <property type="component" value="Unassembled WGS sequence"/>
</dbReference>
<dbReference type="RefSeq" id="WP_307472071.1">
    <property type="nucleotide sequence ID" value="NZ_JAUSUB010000002.1"/>
</dbReference>
<organism evidence="2 3">
    <name type="scientific">Cytobacillus purgationiresistens</name>
    <dbReference type="NCBI Taxonomy" id="863449"/>
    <lineage>
        <taxon>Bacteria</taxon>
        <taxon>Bacillati</taxon>
        <taxon>Bacillota</taxon>
        <taxon>Bacilli</taxon>
        <taxon>Bacillales</taxon>
        <taxon>Bacillaceae</taxon>
        <taxon>Cytobacillus</taxon>
    </lineage>
</organism>
<dbReference type="GO" id="GO:0003677">
    <property type="term" value="F:DNA binding"/>
    <property type="evidence" value="ECO:0007669"/>
    <property type="project" value="UniProtKB-KW"/>
</dbReference>
<feature type="domain" description="HTH cro/C1-type" evidence="1">
    <location>
        <begin position="9"/>
        <end position="63"/>
    </location>
</feature>
<proteinExistence type="predicted"/>
<keyword evidence="3" id="KW-1185">Reference proteome</keyword>
<dbReference type="EMBL" id="JAUSUB010000002">
    <property type="protein sequence ID" value="MDQ0268927.1"/>
    <property type="molecule type" value="Genomic_DNA"/>
</dbReference>
<evidence type="ECO:0000313" key="3">
    <source>
        <dbReference type="Proteomes" id="UP001238088"/>
    </source>
</evidence>
<dbReference type="InterPro" id="IPR010982">
    <property type="entry name" value="Lambda_DNA-bd_dom_sf"/>
</dbReference>
<dbReference type="SMART" id="SM00530">
    <property type="entry name" value="HTH_XRE"/>
    <property type="match status" value="1"/>
</dbReference>
<name>A0ABU0ADN8_9BACI</name>
<dbReference type="PROSITE" id="PS50943">
    <property type="entry name" value="HTH_CROC1"/>
    <property type="match status" value="1"/>
</dbReference>
<dbReference type="SUPFAM" id="SSF47413">
    <property type="entry name" value="lambda repressor-like DNA-binding domains"/>
    <property type="match status" value="1"/>
</dbReference>
<dbReference type="InterPro" id="IPR001387">
    <property type="entry name" value="Cro/C1-type_HTH"/>
</dbReference>
<dbReference type="Pfam" id="PF01381">
    <property type="entry name" value="HTH_3"/>
    <property type="match status" value="1"/>
</dbReference>
<reference evidence="2 3" key="1">
    <citation type="submission" date="2023-07" db="EMBL/GenBank/DDBJ databases">
        <title>Genomic Encyclopedia of Type Strains, Phase IV (KMG-IV): sequencing the most valuable type-strain genomes for metagenomic binning, comparative biology and taxonomic classification.</title>
        <authorList>
            <person name="Goeker M."/>
        </authorList>
    </citation>
    <scope>NUCLEOTIDE SEQUENCE [LARGE SCALE GENOMIC DNA]</scope>
    <source>
        <strain evidence="2 3">DSM 23494</strain>
    </source>
</reference>
<dbReference type="CDD" id="cd00093">
    <property type="entry name" value="HTH_XRE"/>
    <property type="match status" value="1"/>
</dbReference>
<keyword evidence="2" id="KW-0238">DNA-binding</keyword>
<gene>
    <name evidence="2" type="ORF">J2S17_000796</name>
</gene>
<evidence type="ECO:0000259" key="1">
    <source>
        <dbReference type="PROSITE" id="PS50943"/>
    </source>
</evidence>
<comment type="caution">
    <text evidence="2">The sequence shown here is derived from an EMBL/GenBank/DDBJ whole genome shotgun (WGS) entry which is preliminary data.</text>
</comment>
<protein>
    <submittedName>
        <fullName evidence="2">DNA-binding Xre family transcriptional regulator</fullName>
    </submittedName>
</protein>
<accession>A0ABU0ADN8</accession>
<evidence type="ECO:0000313" key="2">
    <source>
        <dbReference type="EMBL" id="MDQ0268927.1"/>
    </source>
</evidence>
<sequence>MFDVGKCRLNEILVHKKISQVELADKLGMKKQQINAYATNETIMSLKTAKNISNQLNVHIDDLYDFVWSDKQ</sequence>